<proteinExistence type="predicted"/>
<evidence type="ECO:0000313" key="1">
    <source>
        <dbReference type="EMBL" id="TKY91115.1"/>
    </source>
</evidence>
<gene>
    <name evidence="1" type="ORF">C5S46_07515</name>
</gene>
<accession>A0AC61S9C3</accession>
<reference evidence="1" key="1">
    <citation type="submission" date="2018-09" db="EMBL/GenBank/DDBJ databases">
        <title>A genomic encyclopedia of anaerobic methanotrophic archaea.</title>
        <authorList>
            <person name="Skennerton C.T."/>
            <person name="Chadwick G.L."/>
            <person name="Laso-Perez R."/>
            <person name="Leu A.O."/>
            <person name="Speth D.R."/>
            <person name="Yu H."/>
            <person name="Morgan-Lang C."/>
            <person name="Hatzenpichler R."/>
            <person name="Goudeau D."/>
            <person name="Malmstrom R."/>
            <person name="Woyke T."/>
            <person name="Hallam S."/>
            <person name="Tyson G.W."/>
            <person name="Wegener G."/>
            <person name="Boetius A."/>
            <person name="Orphan V.J."/>
        </authorList>
    </citation>
    <scope>NUCLEOTIDE SEQUENCE</scope>
    <source>
        <strain evidence="1">CONS3730D10UFb2</strain>
    </source>
</reference>
<protein>
    <submittedName>
        <fullName evidence="1">Uncharacterized protein</fullName>
    </submittedName>
</protein>
<dbReference type="EMBL" id="QYBA01000258">
    <property type="protein sequence ID" value="TKY91115.1"/>
    <property type="molecule type" value="Genomic_DNA"/>
</dbReference>
<evidence type="ECO:0000313" key="2">
    <source>
        <dbReference type="Proteomes" id="UP000315423"/>
    </source>
</evidence>
<dbReference type="Proteomes" id="UP000315423">
    <property type="component" value="Unassembled WGS sequence"/>
</dbReference>
<sequence>MIKIKQIKILAKSTALVLILTLLLILIVPCVTARGYDAPSSANLQILTAEINPQPARPGEDMFVKINIENYAKDPALDVVIELEEVFPFHLKYSSNEHSVSKHHTNTTITIPKISAFGSYEALYFFTVDPLARSGEYELTFKIASMHGRTVGSITNIRIDIEGDPDLVLKNSSISPQVITPGDEFMFNTDLTSVGTGNSKNIRVSLELDQLPQIIPLDDSSRFIRELDAQESETVSFRLKVASGSDPTSYNIPVIITGTDETQNYSVTSTEVIGLDVQGKAKLTIANIKTDPLLGSVNEEMTLTIRIENAGEGDAKSVKVAIADLPFPGIKEAFLGKVEADDDSPAVFTLIPDKGGEFTYSLVITYEDDFGEHTSSEELNLMVNSKNRNIIHNIVLISLFTLIGIGLYYFKKKEE</sequence>
<organism evidence="1 2">
    <name type="scientific">Candidatus Methanomarinus sp</name>
    <dbReference type="NCBI Taxonomy" id="3386244"/>
    <lineage>
        <taxon>Archaea</taxon>
        <taxon>Methanobacteriati</taxon>
        <taxon>Methanobacteriota</taxon>
        <taxon>Stenosarchaea group</taxon>
        <taxon>Methanomicrobia</taxon>
        <taxon>Methanosarcinales</taxon>
        <taxon>ANME-2 cluster</taxon>
        <taxon>Candidatus Methanocomedenaceae</taxon>
        <taxon>Candidatus Methanomarinus</taxon>
    </lineage>
</organism>
<comment type="caution">
    <text evidence="1">The sequence shown here is derived from an EMBL/GenBank/DDBJ whole genome shotgun (WGS) entry which is preliminary data.</text>
</comment>
<name>A0AC61S9C3_9EURY</name>